<sequence length="489" mass="51186">MKPTMSANSTVSVLRTSRDPPATAVAAVNAVPQFRQNRARSGFCSPHARHCTDLTLSSRSIPVRSAYEPEASVGAAAVRGTRRRLAAHDLEGRARDQRRGRGRARPRGRLLVRSDDHRRGPGRGRHGRSGRRAARAGRRLRRGGRREEGPAQRDGPGHDADAAHHADRLGPAPPAQRNARAGRASAGARRRARHLNRFVLFALAGALTIAFSGILVRLAEVSPETAAFFRCFFALPALGLLAWNERRRLGPRPSDWGKLAAAGVLFSCDLIFWHHAIDNVGAGLATVLGNLQVVLVAYVAWAVLGERPEARVVAAVPVVLIGVVLIAGVIEDGAYGDDPALGVLYGALTSVAYAGFILLMRSANAGPSRPAGPLFVASAVAAFGCLVYGSVSGSLDLAPPAEATGWLILLALTSQVLGWMLISISLPGLAAALASVLLLVQPVGAVLLAALLVDEEPSALQLAGVAVVLLGVLVATLGPTRGAVARSAD</sequence>
<feature type="compositionally biased region" description="Basic residues" evidence="6">
    <location>
        <begin position="120"/>
        <end position="144"/>
    </location>
</feature>
<feature type="compositionally biased region" description="Low complexity" evidence="6">
    <location>
        <begin position="175"/>
        <end position="187"/>
    </location>
</feature>
<evidence type="ECO:0000256" key="1">
    <source>
        <dbReference type="ARBA" id="ARBA00004141"/>
    </source>
</evidence>
<feature type="compositionally biased region" description="Basic residues" evidence="6">
    <location>
        <begin position="100"/>
        <end position="110"/>
    </location>
</feature>
<dbReference type="AlphaFoldDB" id="A0A6J4SHB8"/>
<dbReference type="SUPFAM" id="SSF103481">
    <property type="entry name" value="Multidrug resistance efflux transporter EmrE"/>
    <property type="match status" value="2"/>
</dbReference>
<keyword evidence="5 7" id="KW-0472">Membrane</keyword>
<dbReference type="InterPro" id="IPR000620">
    <property type="entry name" value="EamA_dom"/>
</dbReference>
<organism evidence="9">
    <name type="scientific">uncultured Solirubrobacteraceae bacterium</name>
    <dbReference type="NCBI Taxonomy" id="1162706"/>
    <lineage>
        <taxon>Bacteria</taxon>
        <taxon>Bacillati</taxon>
        <taxon>Actinomycetota</taxon>
        <taxon>Thermoleophilia</taxon>
        <taxon>Solirubrobacterales</taxon>
        <taxon>Solirubrobacteraceae</taxon>
        <taxon>environmental samples</taxon>
    </lineage>
</organism>
<evidence type="ECO:0000256" key="5">
    <source>
        <dbReference type="ARBA" id="ARBA00023136"/>
    </source>
</evidence>
<feature type="domain" description="EamA" evidence="8">
    <location>
        <begin position="341"/>
        <end position="476"/>
    </location>
</feature>
<protein>
    <recommendedName>
        <fullName evidence="8">EamA domain-containing protein</fullName>
    </recommendedName>
</protein>
<evidence type="ECO:0000259" key="8">
    <source>
        <dbReference type="Pfam" id="PF00892"/>
    </source>
</evidence>
<feature type="transmembrane region" description="Helical" evidence="7">
    <location>
        <begin position="459"/>
        <end position="477"/>
    </location>
</feature>
<dbReference type="Pfam" id="PF00892">
    <property type="entry name" value="EamA"/>
    <property type="match status" value="2"/>
</dbReference>
<feature type="transmembrane region" description="Helical" evidence="7">
    <location>
        <begin position="311"/>
        <end position="330"/>
    </location>
</feature>
<dbReference type="GO" id="GO:0016020">
    <property type="term" value="C:membrane"/>
    <property type="evidence" value="ECO:0007669"/>
    <property type="project" value="UniProtKB-SubCell"/>
</dbReference>
<evidence type="ECO:0000313" key="9">
    <source>
        <dbReference type="EMBL" id="CAA9499415.1"/>
    </source>
</evidence>
<feature type="transmembrane region" description="Helical" evidence="7">
    <location>
        <begin position="372"/>
        <end position="391"/>
    </location>
</feature>
<evidence type="ECO:0000256" key="3">
    <source>
        <dbReference type="ARBA" id="ARBA00022692"/>
    </source>
</evidence>
<accession>A0A6J4SHB8</accession>
<keyword evidence="4 7" id="KW-1133">Transmembrane helix</keyword>
<feature type="transmembrane region" description="Helical" evidence="7">
    <location>
        <begin position="403"/>
        <end position="422"/>
    </location>
</feature>
<evidence type="ECO:0000256" key="7">
    <source>
        <dbReference type="SAM" id="Phobius"/>
    </source>
</evidence>
<feature type="transmembrane region" description="Helical" evidence="7">
    <location>
        <begin position="256"/>
        <end position="276"/>
    </location>
</feature>
<feature type="domain" description="EamA" evidence="8">
    <location>
        <begin position="199"/>
        <end position="327"/>
    </location>
</feature>
<feature type="compositionally biased region" description="Basic and acidic residues" evidence="6">
    <location>
        <begin position="145"/>
        <end position="168"/>
    </location>
</feature>
<evidence type="ECO:0000256" key="2">
    <source>
        <dbReference type="ARBA" id="ARBA00007362"/>
    </source>
</evidence>
<keyword evidence="3 7" id="KW-0812">Transmembrane</keyword>
<name>A0A6J4SHB8_9ACTN</name>
<feature type="transmembrane region" description="Helical" evidence="7">
    <location>
        <begin position="342"/>
        <end position="360"/>
    </location>
</feature>
<dbReference type="EMBL" id="CADCVT010000183">
    <property type="protein sequence ID" value="CAA9499415.1"/>
    <property type="molecule type" value="Genomic_DNA"/>
</dbReference>
<dbReference type="PANTHER" id="PTHR32322">
    <property type="entry name" value="INNER MEMBRANE TRANSPORTER"/>
    <property type="match status" value="1"/>
</dbReference>
<dbReference type="InterPro" id="IPR050638">
    <property type="entry name" value="AA-Vitamin_Transporters"/>
</dbReference>
<feature type="region of interest" description="Disordered" evidence="6">
    <location>
        <begin position="84"/>
        <end position="188"/>
    </location>
</feature>
<comment type="similarity">
    <text evidence="2">Belongs to the EamA transporter family.</text>
</comment>
<evidence type="ECO:0000256" key="4">
    <source>
        <dbReference type="ARBA" id="ARBA00022989"/>
    </source>
</evidence>
<gene>
    <name evidence="9" type="ORF">AVDCRST_MAG85-1664</name>
</gene>
<reference evidence="9" key="1">
    <citation type="submission" date="2020-02" db="EMBL/GenBank/DDBJ databases">
        <authorList>
            <person name="Meier V. D."/>
        </authorList>
    </citation>
    <scope>NUCLEOTIDE SEQUENCE</scope>
    <source>
        <strain evidence="9">AVDCRST_MAG85</strain>
    </source>
</reference>
<comment type="subcellular location">
    <subcellularLocation>
        <location evidence="1">Membrane</location>
        <topology evidence="1">Multi-pass membrane protein</topology>
    </subcellularLocation>
</comment>
<feature type="compositionally biased region" description="Basic and acidic residues" evidence="6">
    <location>
        <begin position="86"/>
        <end position="99"/>
    </location>
</feature>
<proteinExistence type="inferred from homology"/>
<feature type="transmembrane region" description="Helical" evidence="7">
    <location>
        <begin position="225"/>
        <end position="244"/>
    </location>
</feature>
<feature type="transmembrane region" description="Helical" evidence="7">
    <location>
        <begin position="429"/>
        <end position="453"/>
    </location>
</feature>
<feature type="transmembrane region" description="Helical" evidence="7">
    <location>
        <begin position="198"/>
        <end position="219"/>
    </location>
</feature>
<dbReference type="PANTHER" id="PTHR32322:SF2">
    <property type="entry name" value="EAMA DOMAIN-CONTAINING PROTEIN"/>
    <property type="match status" value="1"/>
</dbReference>
<dbReference type="InterPro" id="IPR037185">
    <property type="entry name" value="EmrE-like"/>
</dbReference>
<evidence type="ECO:0000256" key="6">
    <source>
        <dbReference type="SAM" id="MobiDB-lite"/>
    </source>
</evidence>
<feature type="transmembrane region" description="Helical" evidence="7">
    <location>
        <begin position="282"/>
        <end position="304"/>
    </location>
</feature>